<sequence>MNKNIKNIGGWILFLLAIGCFLLQMSFLFLHAKFQVEYTDNRLFFLINILSAIFLWLAILLLLQIGKKQQLFSGALIVLFILANVILLTMDQTKTHNVVSLSPDLKHVLSIKENKETKQATFYRTYYHILSRPKESLPYKTTGDFKVKWLANDVAAVTYQADDKSIHQYIGTYGDRGSGGYYYVGPSIYGQWSGGDIEVISDQSGIKVIHPEGLDTFNWNQVVQFGTLAIVLINNDEAIWTIALSENFKVQSEALEPPLGDIIIYKATMEKSRHVTLKYVGS</sequence>
<proteinExistence type="predicted"/>
<evidence type="ECO:0000313" key="3">
    <source>
        <dbReference type="Proteomes" id="UP000680670"/>
    </source>
</evidence>
<keyword evidence="1" id="KW-0812">Transmembrane</keyword>
<evidence type="ECO:0000313" key="2">
    <source>
        <dbReference type="EMBL" id="GIN97231.1"/>
    </source>
</evidence>
<organism evidence="2 3">
    <name type="scientific">Siminovitchia terrae</name>
    <name type="common">Bacillus terrae</name>
    <dbReference type="NCBI Taxonomy" id="1914933"/>
    <lineage>
        <taxon>Bacteria</taxon>
        <taxon>Bacillati</taxon>
        <taxon>Bacillota</taxon>
        <taxon>Bacilli</taxon>
        <taxon>Bacillales</taxon>
        <taxon>Bacillaceae</taxon>
        <taxon>Siminovitchia</taxon>
    </lineage>
</organism>
<keyword evidence="3" id="KW-1185">Reference proteome</keyword>
<name>A0ABQ4KYX7_SIMTE</name>
<dbReference type="EMBL" id="BORJ01000008">
    <property type="protein sequence ID" value="GIN97231.1"/>
    <property type="molecule type" value="Genomic_DNA"/>
</dbReference>
<reference evidence="2 3" key="1">
    <citation type="submission" date="2021-03" db="EMBL/GenBank/DDBJ databases">
        <title>Antimicrobial resistance genes in bacteria isolated from Japanese honey, and their potential for conferring macrolide and lincosamide resistance in the American foulbrood pathogen Paenibacillus larvae.</title>
        <authorList>
            <person name="Okamoto M."/>
            <person name="Kumagai M."/>
            <person name="Kanamori H."/>
            <person name="Takamatsu D."/>
        </authorList>
    </citation>
    <scope>NUCLEOTIDE SEQUENCE [LARGE SCALE GENOMIC DNA]</scope>
    <source>
        <strain evidence="2 3">J6TS1</strain>
    </source>
</reference>
<accession>A0ABQ4KYX7</accession>
<dbReference type="Proteomes" id="UP000680670">
    <property type="component" value="Unassembled WGS sequence"/>
</dbReference>
<feature type="transmembrane region" description="Helical" evidence="1">
    <location>
        <begin position="43"/>
        <end position="63"/>
    </location>
</feature>
<keyword evidence="1" id="KW-1133">Transmembrane helix</keyword>
<dbReference type="RefSeq" id="WP_213020851.1">
    <property type="nucleotide sequence ID" value="NZ_BORJ01000008.1"/>
</dbReference>
<comment type="caution">
    <text evidence="2">The sequence shown here is derived from an EMBL/GenBank/DDBJ whole genome shotgun (WGS) entry which is preliminary data.</text>
</comment>
<feature type="transmembrane region" description="Helical" evidence="1">
    <location>
        <begin position="70"/>
        <end position="90"/>
    </location>
</feature>
<gene>
    <name evidence="2" type="ORF">J6TS1_31010</name>
</gene>
<feature type="transmembrane region" description="Helical" evidence="1">
    <location>
        <begin position="12"/>
        <end position="31"/>
    </location>
</feature>
<keyword evidence="1" id="KW-0472">Membrane</keyword>
<evidence type="ECO:0000256" key="1">
    <source>
        <dbReference type="SAM" id="Phobius"/>
    </source>
</evidence>
<dbReference type="PROSITE" id="PS51257">
    <property type="entry name" value="PROKAR_LIPOPROTEIN"/>
    <property type="match status" value="1"/>
</dbReference>
<protein>
    <submittedName>
        <fullName evidence="2">Uncharacterized protein</fullName>
    </submittedName>
</protein>